<dbReference type="InterPro" id="IPR058240">
    <property type="entry name" value="rSAM_sf"/>
</dbReference>
<protein>
    <recommendedName>
        <fullName evidence="2 9">Heme chaperone HemW</fullName>
    </recommendedName>
</protein>
<dbReference type="GO" id="GO:0005737">
    <property type="term" value="C:cytoplasm"/>
    <property type="evidence" value="ECO:0007669"/>
    <property type="project" value="UniProtKB-SubCell"/>
</dbReference>
<dbReference type="GO" id="GO:0004109">
    <property type="term" value="F:coproporphyrinogen oxidase activity"/>
    <property type="evidence" value="ECO:0007669"/>
    <property type="project" value="InterPro"/>
</dbReference>
<dbReference type="CDD" id="cd01335">
    <property type="entry name" value="Radical_SAM"/>
    <property type="match status" value="1"/>
</dbReference>
<dbReference type="Proteomes" id="UP000014417">
    <property type="component" value="Unassembled WGS sequence"/>
</dbReference>
<dbReference type="AlphaFoldDB" id="S2W0P7"/>
<evidence type="ECO:0000256" key="2">
    <source>
        <dbReference type="ARBA" id="ARBA00017228"/>
    </source>
</evidence>
<dbReference type="SFLD" id="SFLDS00029">
    <property type="entry name" value="Radical_SAM"/>
    <property type="match status" value="1"/>
</dbReference>
<evidence type="ECO:0000256" key="9">
    <source>
        <dbReference type="RuleBase" id="RU364116"/>
    </source>
</evidence>
<keyword evidence="8 9" id="KW-0143">Chaperone</keyword>
<keyword evidence="12" id="KW-1185">Reference proteome</keyword>
<dbReference type="GO" id="GO:0006779">
    <property type="term" value="P:porphyrin-containing compound biosynthetic process"/>
    <property type="evidence" value="ECO:0007669"/>
    <property type="project" value="InterPro"/>
</dbReference>
<dbReference type="Gene3D" id="3.20.20.70">
    <property type="entry name" value="Aldolase class I"/>
    <property type="match status" value="1"/>
</dbReference>
<sequence>MQRTLSLYVHVPFCSKRCGYCDFNTYTPAQVGLGAVQAYLDAAHNEIDIARETIGDGRKLDTVFFGGGTPTLLDTEALGGLLAHAKECFGFSGSVEITTEANPETLDDDVLEHLLSAGFNRLSIGMQSSDETVLGVLDRVHQPGRAVQAAKRARQIGFSNISLDLIYGTPGESLESWRSSLLDALSAGPDHISAYSLIVEDGTPLARRIKKGKVAKVDEDDLADKYLLADELLSEAGLENYETSNWAKDGFESRHNIAYWLGGDWWGIGPGAHSHLADKRWWNVKRPLRYAEQLHQNGSAIEGSETLDEIAKHEEEVLLRMRLKRGLELRKLSASEASRVQRFIDQGLLEKFVSEEGQMIRASQDGRLLIDGIVVEILD</sequence>
<evidence type="ECO:0000256" key="3">
    <source>
        <dbReference type="ARBA" id="ARBA00022617"/>
    </source>
</evidence>
<dbReference type="InterPro" id="IPR013785">
    <property type="entry name" value="Aldolase_TIM"/>
</dbReference>
<accession>S2W0P7</accession>
<dbReference type="RefSeq" id="WP_016456317.1">
    <property type="nucleotide sequence ID" value="NZ_KE150269.1"/>
</dbReference>
<dbReference type="PATRIC" id="fig|883161.3.peg.1480"/>
<evidence type="ECO:0000256" key="5">
    <source>
        <dbReference type="ARBA" id="ARBA00022723"/>
    </source>
</evidence>
<evidence type="ECO:0000313" key="12">
    <source>
        <dbReference type="Proteomes" id="UP000014417"/>
    </source>
</evidence>
<evidence type="ECO:0000256" key="7">
    <source>
        <dbReference type="ARBA" id="ARBA00023014"/>
    </source>
</evidence>
<dbReference type="SUPFAM" id="SSF102114">
    <property type="entry name" value="Radical SAM enzymes"/>
    <property type="match status" value="1"/>
</dbReference>
<dbReference type="PROSITE" id="PS51918">
    <property type="entry name" value="RADICAL_SAM"/>
    <property type="match status" value="1"/>
</dbReference>
<proteinExistence type="inferred from homology"/>
<keyword evidence="9" id="KW-0963">Cytoplasm</keyword>
<keyword evidence="6 9" id="KW-0408">Iron</keyword>
<dbReference type="HOGENOM" id="CLU_027579_1_0_11"/>
<dbReference type="STRING" id="883161.HMPREF9306_01492"/>
<evidence type="ECO:0000313" key="11">
    <source>
        <dbReference type="EMBL" id="EPD31935.1"/>
    </source>
</evidence>
<keyword evidence="9" id="KW-0004">4Fe-4S</keyword>
<dbReference type="OrthoDB" id="9808022at2"/>
<keyword evidence="7 9" id="KW-0411">Iron-sulfur</keyword>
<dbReference type="SMART" id="SM00729">
    <property type="entry name" value="Elp3"/>
    <property type="match status" value="1"/>
</dbReference>
<organism evidence="11 12">
    <name type="scientific">Propionimicrobium lymphophilum ACS-093-V-SCH5</name>
    <dbReference type="NCBI Taxonomy" id="883161"/>
    <lineage>
        <taxon>Bacteria</taxon>
        <taxon>Bacillati</taxon>
        <taxon>Actinomycetota</taxon>
        <taxon>Actinomycetes</taxon>
        <taxon>Propionibacteriales</taxon>
        <taxon>Propionibacteriaceae</taxon>
        <taxon>Propionimicrobium</taxon>
    </lineage>
</organism>
<evidence type="ECO:0000256" key="8">
    <source>
        <dbReference type="ARBA" id="ARBA00023186"/>
    </source>
</evidence>
<dbReference type="SFLD" id="SFLDF00562">
    <property type="entry name" value="HemN-like__clustered_with_heat"/>
    <property type="match status" value="1"/>
</dbReference>
<evidence type="ECO:0000256" key="4">
    <source>
        <dbReference type="ARBA" id="ARBA00022691"/>
    </source>
</evidence>
<keyword evidence="5 9" id="KW-0479">Metal-binding</keyword>
<dbReference type="GO" id="GO:0051539">
    <property type="term" value="F:4 iron, 4 sulfur cluster binding"/>
    <property type="evidence" value="ECO:0007669"/>
    <property type="project" value="UniProtKB-UniRule"/>
</dbReference>
<dbReference type="InterPro" id="IPR006638">
    <property type="entry name" value="Elp3/MiaA/NifB-like_rSAM"/>
</dbReference>
<evidence type="ECO:0000259" key="10">
    <source>
        <dbReference type="PROSITE" id="PS51918"/>
    </source>
</evidence>
<reference evidence="11 12" key="1">
    <citation type="submission" date="2013-04" db="EMBL/GenBank/DDBJ databases">
        <title>The Genome Sequence of Propionimicrobium lymphophilum ACS-093-V-SCH5.</title>
        <authorList>
            <consortium name="The Broad Institute Genomics Platform"/>
            <person name="Earl A."/>
            <person name="Ward D."/>
            <person name="Feldgarden M."/>
            <person name="Gevers D."/>
            <person name="Saerens B."/>
            <person name="Vaneechoutte M."/>
            <person name="Walker B."/>
            <person name="Young S."/>
            <person name="Zeng Q."/>
            <person name="Gargeya S."/>
            <person name="Fitzgerald M."/>
            <person name="Haas B."/>
            <person name="Abouelleil A."/>
            <person name="Allen A.W."/>
            <person name="Alvarado L."/>
            <person name="Arachchi H.M."/>
            <person name="Berlin A.M."/>
            <person name="Chapman S.B."/>
            <person name="Gainer-Dewar J."/>
            <person name="Goldberg J."/>
            <person name="Griggs A."/>
            <person name="Gujja S."/>
            <person name="Hansen M."/>
            <person name="Howarth C."/>
            <person name="Imamovic A."/>
            <person name="Ireland A."/>
            <person name="Larimer J."/>
            <person name="McCowan C."/>
            <person name="Murphy C."/>
            <person name="Pearson M."/>
            <person name="Poon T.W."/>
            <person name="Priest M."/>
            <person name="Roberts A."/>
            <person name="Saif S."/>
            <person name="Shea T."/>
            <person name="Sisk P."/>
            <person name="Sykes S."/>
            <person name="Wortman J."/>
            <person name="Nusbaum C."/>
            <person name="Birren B."/>
        </authorList>
    </citation>
    <scope>NUCLEOTIDE SEQUENCE [LARGE SCALE GENOMIC DNA]</scope>
    <source>
        <strain evidence="11 12">ACS-093-V-SCH5</strain>
    </source>
</reference>
<evidence type="ECO:0000256" key="1">
    <source>
        <dbReference type="ARBA" id="ARBA00006100"/>
    </source>
</evidence>
<dbReference type="EMBL" id="AGZR01000009">
    <property type="protein sequence ID" value="EPD31935.1"/>
    <property type="molecule type" value="Genomic_DNA"/>
</dbReference>
<dbReference type="SFLD" id="SFLDG01082">
    <property type="entry name" value="B12-binding_domain_containing"/>
    <property type="match status" value="1"/>
</dbReference>
<comment type="caution">
    <text evidence="11">The sequence shown here is derived from an EMBL/GenBank/DDBJ whole genome shotgun (WGS) entry which is preliminary data.</text>
</comment>
<comment type="subcellular location">
    <subcellularLocation>
        <location evidence="9">Cytoplasm</location>
    </subcellularLocation>
</comment>
<dbReference type="PANTHER" id="PTHR13932">
    <property type="entry name" value="COPROPORPHYRINIGEN III OXIDASE"/>
    <property type="match status" value="1"/>
</dbReference>
<dbReference type="InterPro" id="IPR007197">
    <property type="entry name" value="rSAM"/>
</dbReference>
<dbReference type="GO" id="GO:0046872">
    <property type="term" value="F:metal ion binding"/>
    <property type="evidence" value="ECO:0007669"/>
    <property type="project" value="UniProtKB-UniRule"/>
</dbReference>
<dbReference type="SFLD" id="SFLDF00288">
    <property type="entry name" value="HemN-like__clustered_with_nucl"/>
    <property type="match status" value="1"/>
</dbReference>
<dbReference type="SFLD" id="SFLDG01065">
    <property type="entry name" value="anaerobic_coproporphyrinogen-I"/>
    <property type="match status" value="1"/>
</dbReference>
<dbReference type="PANTHER" id="PTHR13932:SF5">
    <property type="entry name" value="RADICAL S-ADENOSYL METHIONINE DOMAIN-CONTAINING PROTEIN 1, MITOCHONDRIAL"/>
    <property type="match status" value="1"/>
</dbReference>
<dbReference type="NCBIfam" id="TIGR00539">
    <property type="entry name" value="hemN_rel"/>
    <property type="match status" value="1"/>
</dbReference>
<name>S2W0P7_9ACTN</name>
<dbReference type="InterPro" id="IPR004559">
    <property type="entry name" value="HemW-like"/>
</dbReference>
<dbReference type="InterPro" id="IPR034505">
    <property type="entry name" value="Coproporphyrinogen-III_oxidase"/>
</dbReference>
<keyword evidence="3 9" id="KW-0349">Heme</keyword>
<evidence type="ECO:0000256" key="6">
    <source>
        <dbReference type="ARBA" id="ARBA00023004"/>
    </source>
</evidence>
<keyword evidence="4 9" id="KW-0949">S-adenosyl-L-methionine</keyword>
<gene>
    <name evidence="11" type="ORF">HMPREF9306_01492</name>
</gene>
<dbReference type="Pfam" id="PF04055">
    <property type="entry name" value="Radical_SAM"/>
    <property type="match status" value="1"/>
</dbReference>
<comment type="similarity">
    <text evidence="1">Belongs to the anaerobic coproporphyrinogen-III oxidase family. HemW subfamily.</text>
</comment>
<comment type="function">
    <text evidence="9">Probably acts as a heme chaperone, transferring heme to an unknown acceptor. Binds one molecule of heme per monomer, possibly covalently. Binds 1 [4Fe-4S] cluster. The cluster is coordinated with 3 cysteines and an exchangeable S-adenosyl-L-methionine.</text>
</comment>
<feature type="domain" description="Radical SAM core" evidence="10">
    <location>
        <begin position="1"/>
        <end position="239"/>
    </location>
</feature>